<organism evidence="7 8">
    <name type="scientific">Mycena chlorophos</name>
    <name type="common">Agaric fungus</name>
    <name type="synonym">Agaricus chlorophos</name>
    <dbReference type="NCBI Taxonomy" id="658473"/>
    <lineage>
        <taxon>Eukaryota</taxon>
        <taxon>Fungi</taxon>
        <taxon>Dikarya</taxon>
        <taxon>Basidiomycota</taxon>
        <taxon>Agaricomycotina</taxon>
        <taxon>Agaricomycetes</taxon>
        <taxon>Agaricomycetidae</taxon>
        <taxon>Agaricales</taxon>
        <taxon>Marasmiineae</taxon>
        <taxon>Mycenaceae</taxon>
        <taxon>Mycena</taxon>
    </lineage>
</organism>
<evidence type="ECO:0000256" key="2">
    <source>
        <dbReference type="ARBA" id="ARBA00022723"/>
    </source>
</evidence>
<keyword evidence="3" id="KW-0863">Zinc-finger</keyword>
<dbReference type="PANTHER" id="PTHR46481">
    <property type="entry name" value="ZINC FINGER BED DOMAIN-CONTAINING PROTEIN 4"/>
    <property type="match status" value="1"/>
</dbReference>
<keyword evidence="2" id="KW-0479">Metal-binding</keyword>
<dbReference type="InterPro" id="IPR012337">
    <property type="entry name" value="RNaseH-like_sf"/>
</dbReference>
<feature type="compositionally biased region" description="Polar residues" evidence="6">
    <location>
        <begin position="106"/>
        <end position="124"/>
    </location>
</feature>
<evidence type="ECO:0000256" key="1">
    <source>
        <dbReference type="ARBA" id="ARBA00004123"/>
    </source>
</evidence>
<evidence type="ECO:0000313" key="8">
    <source>
        <dbReference type="Proteomes" id="UP000613580"/>
    </source>
</evidence>
<dbReference type="Proteomes" id="UP000613580">
    <property type="component" value="Unassembled WGS sequence"/>
</dbReference>
<dbReference type="GO" id="GO:0005634">
    <property type="term" value="C:nucleus"/>
    <property type="evidence" value="ECO:0007669"/>
    <property type="project" value="UniProtKB-SubCell"/>
</dbReference>
<dbReference type="EMBL" id="JACAZE010000004">
    <property type="protein sequence ID" value="KAF7318130.1"/>
    <property type="molecule type" value="Genomic_DNA"/>
</dbReference>
<evidence type="ECO:0000256" key="5">
    <source>
        <dbReference type="ARBA" id="ARBA00023242"/>
    </source>
</evidence>
<comment type="caution">
    <text evidence="7">The sequence shown here is derived from an EMBL/GenBank/DDBJ whole genome shotgun (WGS) entry which is preliminary data.</text>
</comment>
<feature type="compositionally biased region" description="Low complexity" evidence="6">
    <location>
        <begin position="46"/>
        <end position="77"/>
    </location>
</feature>
<dbReference type="AlphaFoldDB" id="A0A8H6TM02"/>
<keyword evidence="4" id="KW-0862">Zinc</keyword>
<protein>
    <submittedName>
        <fullName evidence="7">Dimer-Tnp-hAT domain-containing protein</fullName>
    </submittedName>
</protein>
<dbReference type="SUPFAM" id="SSF53098">
    <property type="entry name" value="Ribonuclease H-like"/>
    <property type="match status" value="1"/>
</dbReference>
<evidence type="ECO:0000313" key="7">
    <source>
        <dbReference type="EMBL" id="KAF7318130.1"/>
    </source>
</evidence>
<evidence type="ECO:0000256" key="4">
    <source>
        <dbReference type="ARBA" id="ARBA00022833"/>
    </source>
</evidence>
<accession>A0A8H6TM02</accession>
<reference evidence="7" key="1">
    <citation type="submission" date="2020-05" db="EMBL/GenBank/DDBJ databases">
        <title>Mycena genomes resolve the evolution of fungal bioluminescence.</title>
        <authorList>
            <person name="Tsai I.J."/>
        </authorList>
    </citation>
    <scope>NUCLEOTIDE SEQUENCE</scope>
    <source>
        <strain evidence="7">110903Hualien_Pintung</strain>
    </source>
</reference>
<proteinExistence type="predicted"/>
<dbReference type="OrthoDB" id="2794314at2759"/>
<gene>
    <name evidence="7" type="ORF">HMN09_00321000</name>
</gene>
<feature type="region of interest" description="Disordered" evidence="6">
    <location>
        <begin position="20"/>
        <end position="124"/>
    </location>
</feature>
<comment type="subcellular location">
    <subcellularLocation>
        <location evidence="1">Nucleus</location>
    </subcellularLocation>
</comment>
<evidence type="ECO:0000256" key="6">
    <source>
        <dbReference type="SAM" id="MobiDB-lite"/>
    </source>
</evidence>
<evidence type="ECO:0000256" key="3">
    <source>
        <dbReference type="ARBA" id="ARBA00022771"/>
    </source>
</evidence>
<keyword evidence="8" id="KW-1185">Reference proteome</keyword>
<dbReference type="GO" id="GO:0008270">
    <property type="term" value="F:zinc ion binding"/>
    <property type="evidence" value="ECO:0007669"/>
    <property type="project" value="UniProtKB-KW"/>
</dbReference>
<keyword evidence="5" id="KW-0539">Nucleus</keyword>
<sequence length="648" mass="70935">MAAPNAPDDLPFDRRFTASAFAASQEASRPSPATIEPPAKRRKTGAAATPSPAVPAPTTTAAPPNRQTRSATTRTQSLPTATPTPANGVLQAVQPSPSPIVPAQANALSAPTASEPATSTKSVKNMTDEEIWGWKDADIVAAHHATQRAPIFDHYLPVELTRDPENRSMTLTFRCKHKNPSHKPVVFQRSKIKNGTGRLNSTAATCGMDAEKEPAPETPGYTEARHRAICALYRAEVELLRPGTIVPNAKIVANDVGVIYEGYARVIRWVFETRSRAIHGIIDGWTAPIEEAFLGLGLQWEQDAELSYMTLEFILLDESHTGKYLASELFQCLQKYGIDDMLFSLMMDNAANCNTTATELQKLNPKFDGKKRRGRCALHSIQLGAKIFLSFFSKEPARKPRKVKVATASGEVEEVTLEGITGDDGDAELNRLLDENAAADEADLQQAADAAAREIHDVAAIKTLRQRAIYEMGLKGVTVSAADTKSAIQLLPRVAGLSRRIHDSSPTKHAFATLTDKQWSLGREVRDLLECFQSVTQRFSRRDSGRALIRPYLRLGYVPISTTETTFLFILCQHCSLAAPSSCTIRHIRSYFANGTLPEPGTVCPMDVPIFQLPPGAPRDDQVVFDAEDSELSRLAHELAMRFKVPAF</sequence>
<dbReference type="InterPro" id="IPR052035">
    <property type="entry name" value="ZnF_BED_domain_contain"/>
</dbReference>
<name>A0A8H6TM02_MYCCL</name>
<dbReference type="PANTHER" id="PTHR46481:SF10">
    <property type="entry name" value="ZINC FINGER BED DOMAIN-CONTAINING PROTEIN 39"/>
    <property type="match status" value="1"/>
</dbReference>